<keyword evidence="3 5" id="KW-0238">DNA-binding</keyword>
<reference evidence="9" key="1">
    <citation type="submission" date="2016-10" db="EMBL/GenBank/DDBJ databases">
        <authorList>
            <person name="Varghese N."/>
            <person name="Submissions S."/>
        </authorList>
    </citation>
    <scope>NUCLEOTIDE SEQUENCE [LARGE SCALE GENOMIC DNA]</scope>
    <source>
        <strain evidence="9">DSM 21772</strain>
    </source>
</reference>
<keyword evidence="1" id="KW-0678">Repressor</keyword>
<dbReference type="EMBL" id="LT629742">
    <property type="protein sequence ID" value="SDR73956.1"/>
    <property type="molecule type" value="Genomic_DNA"/>
</dbReference>
<evidence type="ECO:0000313" key="9">
    <source>
        <dbReference type="Proteomes" id="UP000181956"/>
    </source>
</evidence>
<dbReference type="GO" id="GO:0003700">
    <property type="term" value="F:DNA-binding transcription factor activity"/>
    <property type="evidence" value="ECO:0007669"/>
    <property type="project" value="TreeGrafter"/>
</dbReference>
<evidence type="ECO:0000256" key="6">
    <source>
        <dbReference type="SAM" id="MobiDB-lite"/>
    </source>
</evidence>
<dbReference type="Pfam" id="PF00440">
    <property type="entry name" value="TetR_N"/>
    <property type="match status" value="1"/>
</dbReference>
<evidence type="ECO:0000256" key="2">
    <source>
        <dbReference type="ARBA" id="ARBA00023015"/>
    </source>
</evidence>
<feature type="DNA-binding region" description="H-T-H motif" evidence="5">
    <location>
        <begin position="54"/>
        <end position="73"/>
    </location>
</feature>
<dbReference type="InterPro" id="IPR039538">
    <property type="entry name" value="BetI_C"/>
</dbReference>
<feature type="domain" description="HTH tetR-type" evidence="7">
    <location>
        <begin position="31"/>
        <end position="91"/>
    </location>
</feature>
<dbReference type="SUPFAM" id="SSF46689">
    <property type="entry name" value="Homeodomain-like"/>
    <property type="match status" value="1"/>
</dbReference>
<sequence>MDAMHTSDDGHAPQGPAGANTQARGAYAAGRARKAVIVQTATELFGSTGFHSVSMLDVAAACGISRAGLLHHFPSKELLLTAVLAERDAADEALFRWSNADDADGRPWLARLVELVEFNATRPELIRLFAVLSAEATAPQHPAHDYFVGRYQGTRRGGRDAFRRAQQAGVLAAGADPERLAIELIALMDGLQVQWLLEPERVDMAATIRGWLDGVLTAPLPSSASMPSPSEQRTP</sequence>
<dbReference type="PANTHER" id="PTHR30055:SF234">
    <property type="entry name" value="HTH-TYPE TRANSCRIPTIONAL REGULATOR BETI"/>
    <property type="match status" value="1"/>
</dbReference>
<evidence type="ECO:0000256" key="3">
    <source>
        <dbReference type="ARBA" id="ARBA00023125"/>
    </source>
</evidence>
<evidence type="ECO:0000259" key="7">
    <source>
        <dbReference type="PROSITE" id="PS50977"/>
    </source>
</evidence>
<feature type="compositionally biased region" description="Basic and acidic residues" evidence="6">
    <location>
        <begin position="1"/>
        <end position="11"/>
    </location>
</feature>
<dbReference type="Gene3D" id="1.10.357.10">
    <property type="entry name" value="Tetracycline Repressor, domain 2"/>
    <property type="match status" value="1"/>
</dbReference>
<dbReference type="SUPFAM" id="SSF48498">
    <property type="entry name" value="Tetracyclin repressor-like, C-terminal domain"/>
    <property type="match status" value="1"/>
</dbReference>
<feature type="region of interest" description="Disordered" evidence="6">
    <location>
        <begin position="1"/>
        <end position="24"/>
    </location>
</feature>
<gene>
    <name evidence="8" type="ORF">SAMN04489834_0108</name>
</gene>
<dbReference type="InterPro" id="IPR050109">
    <property type="entry name" value="HTH-type_TetR-like_transc_reg"/>
</dbReference>
<dbReference type="InterPro" id="IPR036271">
    <property type="entry name" value="Tet_transcr_reg_TetR-rel_C_sf"/>
</dbReference>
<keyword evidence="4" id="KW-0804">Transcription</keyword>
<protein>
    <submittedName>
        <fullName evidence="8">DNA-binding transcriptional regulator, AcrR family</fullName>
    </submittedName>
</protein>
<organism evidence="8 9">
    <name type="scientific">Microterricola viridarii</name>
    <dbReference type="NCBI Taxonomy" id="412690"/>
    <lineage>
        <taxon>Bacteria</taxon>
        <taxon>Bacillati</taxon>
        <taxon>Actinomycetota</taxon>
        <taxon>Actinomycetes</taxon>
        <taxon>Micrococcales</taxon>
        <taxon>Microbacteriaceae</taxon>
        <taxon>Microterricola</taxon>
    </lineage>
</organism>
<dbReference type="GO" id="GO:0000976">
    <property type="term" value="F:transcription cis-regulatory region binding"/>
    <property type="evidence" value="ECO:0007669"/>
    <property type="project" value="TreeGrafter"/>
</dbReference>
<evidence type="ECO:0000313" key="8">
    <source>
        <dbReference type="EMBL" id="SDR73956.1"/>
    </source>
</evidence>
<evidence type="ECO:0000256" key="5">
    <source>
        <dbReference type="PROSITE-ProRule" id="PRU00335"/>
    </source>
</evidence>
<dbReference type="PANTHER" id="PTHR30055">
    <property type="entry name" value="HTH-TYPE TRANSCRIPTIONAL REGULATOR RUTR"/>
    <property type="match status" value="1"/>
</dbReference>
<dbReference type="Pfam" id="PF13977">
    <property type="entry name" value="TetR_C_6"/>
    <property type="match status" value="1"/>
</dbReference>
<keyword evidence="9" id="KW-1185">Reference proteome</keyword>
<proteinExistence type="predicted"/>
<keyword evidence="2" id="KW-0805">Transcription regulation</keyword>
<name>A0A1H1LHG9_9MICO</name>
<dbReference type="InterPro" id="IPR009057">
    <property type="entry name" value="Homeodomain-like_sf"/>
</dbReference>
<evidence type="ECO:0000256" key="4">
    <source>
        <dbReference type="ARBA" id="ARBA00023163"/>
    </source>
</evidence>
<dbReference type="STRING" id="412690.SAMN04489834_0108"/>
<dbReference type="AlphaFoldDB" id="A0A1H1LHG9"/>
<evidence type="ECO:0000256" key="1">
    <source>
        <dbReference type="ARBA" id="ARBA00022491"/>
    </source>
</evidence>
<dbReference type="PRINTS" id="PR00455">
    <property type="entry name" value="HTHTETR"/>
</dbReference>
<dbReference type="Proteomes" id="UP000181956">
    <property type="component" value="Chromosome I"/>
</dbReference>
<accession>A0A1H1LHG9</accession>
<dbReference type="InterPro" id="IPR001647">
    <property type="entry name" value="HTH_TetR"/>
</dbReference>
<dbReference type="PROSITE" id="PS50977">
    <property type="entry name" value="HTH_TETR_2"/>
    <property type="match status" value="1"/>
</dbReference>